<evidence type="ECO:0000256" key="1">
    <source>
        <dbReference type="SAM" id="Phobius"/>
    </source>
</evidence>
<dbReference type="Proteomes" id="UP000324209">
    <property type="component" value="Chromosome"/>
</dbReference>
<reference evidence="2 3" key="1">
    <citation type="submission" date="2019-02" db="EMBL/GenBank/DDBJ databases">
        <title>Complete Genome Sequence and Methylome Analysis of free living Spirochaetas.</title>
        <authorList>
            <person name="Fomenkov A."/>
            <person name="Dubinina G."/>
            <person name="Leshcheva N."/>
            <person name="Mikheeva N."/>
            <person name="Grabovich M."/>
            <person name="Vincze T."/>
            <person name="Roberts R.J."/>
        </authorList>
    </citation>
    <scope>NUCLEOTIDE SEQUENCE [LARGE SCALE GENOMIC DNA]</scope>
    <source>
        <strain evidence="2 3">K2</strain>
    </source>
</reference>
<dbReference type="KEGG" id="ock:EXM22_10485"/>
<name>A0A5C1QM39_9SPIO</name>
<accession>A0A5C1QM39</accession>
<organism evidence="2 3">
    <name type="scientific">Oceanispirochaeta crateris</name>
    <dbReference type="NCBI Taxonomy" id="2518645"/>
    <lineage>
        <taxon>Bacteria</taxon>
        <taxon>Pseudomonadati</taxon>
        <taxon>Spirochaetota</taxon>
        <taxon>Spirochaetia</taxon>
        <taxon>Spirochaetales</taxon>
        <taxon>Spirochaetaceae</taxon>
        <taxon>Oceanispirochaeta</taxon>
    </lineage>
</organism>
<proteinExistence type="predicted"/>
<feature type="transmembrane region" description="Helical" evidence="1">
    <location>
        <begin position="54"/>
        <end position="74"/>
    </location>
</feature>
<evidence type="ECO:0000313" key="2">
    <source>
        <dbReference type="EMBL" id="QEN08388.1"/>
    </source>
</evidence>
<evidence type="ECO:0000313" key="3">
    <source>
        <dbReference type="Proteomes" id="UP000324209"/>
    </source>
</evidence>
<keyword evidence="1" id="KW-0472">Membrane</keyword>
<gene>
    <name evidence="2" type="ORF">EXM22_10485</name>
</gene>
<keyword evidence="1" id="KW-1133">Transmembrane helix</keyword>
<sequence>MKQWIDALDLWVKEGPVNALSKEELQTIEAKASQRVERGEKNQRRRQIWRQKNTFFMITAITVILLGVIVGTPIRKSLEPPVTMGMEAREVIHSYYDGFNTMNQEIMEDSIDKKVGKGDLTEVTNFFVTSRVRMGYEGKSGVLSAAEWVASGRPELESGINLYGVAELSIEDLGEGQFRVSYEKWIPGSSNEIDQVGPIPPEGYFVTDLVTLEKQKKGNWLIVGLNRSLQKITE</sequence>
<keyword evidence="1" id="KW-0812">Transmembrane</keyword>
<protein>
    <submittedName>
        <fullName evidence="2">Uncharacterized protein</fullName>
    </submittedName>
</protein>
<dbReference type="OrthoDB" id="354724at2"/>
<dbReference type="EMBL" id="CP036150">
    <property type="protein sequence ID" value="QEN08388.1"/>
    <property type="molecule type" value="Genomic_DNA"/>
</dbReference>
<dbReference type="AlphaFoldDB" id="A0A5C1QM39"/>
<dbReference type="RefSeq" id="WP_149486469.1">
    <property type="nucleotide sequence ID" value="NZ_CP036150.1"/>
</dbReference>
<keyword evidence="3" id="KW-1185">Reference proteome</keyword>